<dbReference type="HOGENOM" id="CLU_1173964_0_0_9"/>
<feature type="transmembrane region" description="Helical" evidence="1">
    <location>
        <begin position="191"/>
        <end position="214"/>
    </location>
</feature>
<reference evidence="2 3" key="1">
    <citation type="submission" date="2010-12" db="EMBL/GenBank/DDBJ databases">
        <authorList>
            <person name="Muzny D."/>
            <person name="Qin X."/>
            <person name="Deng J."/>
            <person name="Jiang H."/>
            <person name="Liu Y."/>
            <person name="Qu J."/>
            <person name="Song X.-Z."/>
            <person name="Zhang L."/>
            <person name="Thornton R."/>
            <person name="Coyle M."/>
            <person name="Francisco L."/>
            <person name="Jackson L."/>
            <person name="Javaid M."/>
            <person name="Korchina V."/>
            <person name="Kovar C."/>
            <person name="Mata R."/>
            <person name="Mathew T."/>
            <person name="Ngo R."/>
            <person name="Nguyen L."/>
            <person name="Nguyen N."/>
            <person name="Okwuonu G."/>
            <person name="Ongeri F."/>
            <person name="Pham C."/>
            <person name="Simmons D."/>
            <person name="Wilczek-Boney K."/>
            <person name="Hale W."/>
            <person name="Jakkamsetti A."/>
            <person name="Pham P."/>
            <person name="Ruth R."/>
            <person name="San Lucas F."/>
            <person name="Warren J."/>
            <person name="Zhang J."/>
            <person name="Zhao Z."/>
            <person name="Zhou C."/>
            <person name="Zhu D."/>
            <person name="Lee S."/>
            <person name="Bess C."/>
            <person name="Blankenburg K."/>
            <person name="Forbes L."/>
            <person name="Fu Q."/>
            <person name="Gubbala S."/>
            <person name="Hirani K."/>
            <person name="Jayaseelan J.C."/>
            <person name="Lara F."/>
            <person name="Munidasa M."/>
            <person name="Palculict T."/>
            <person name="Patil S."/>
            <person name="Pu L.-L."/>
            <person name="Saada N."/>
            <person name="Tang L."/>
            <person name="Weissenberger G."/>
            <person name="Zhu Y."/>
            <person name="Hemphill L."/>
            <person name="Shang Y."/>
            <person name="Youmans B."/>
            <person name="Ayvaz T."/>
            <person name="Ross M."/>
            <person name="Santibanez J."/>
            <person name="Aqrawi P."/>
            <person name="Gross S."/>
            <person name="Joshi V."/>
            <person name="Fowler G."/>
            <person name="Nazareth L."/>
            <person name="Reid J."/>
            <person name="Worley K."/>
            <person name="Petrosino J."/>
            <person name="Highlander S."/>
            <person name="Gibbs R."/>
        </authorList>
    </citation>
    <scope>NUCLEOTIDE SEQUENCE [LARGE SCALE GENOMIC DNA]</scope>
    <source>
        <strain evidence="3">DSM 15952 / CCUG 50447 / LMG 22039 / TP 1.5</strain>
    </source>
</reference>
<dbReference type="RefSeq" id="WP_007207051.1">
    <property type="nucleotide sequence ID" value="NZ_GL622241.1"/>
</dbReference>
<name>E6LCE0_ENTI1</name>
<dbReference type="AlphaFoldDB" id="E6LCE0"/>
<comment type="caution">
    <text evidence="2">The sequence shown here is derived from an EMBL/GenBank/DDBJ whole genome shotgun (WGS) entry which is preliminary data.</text>
</comment>
<keyword evidence="1" id="KW-0472">Membrane</keyword>
<dbReference type="Proteomes" id="UP000010296">
    <property type="component" value="Unassembled WGS sequence"/>
</dbReference>
<organism evidence="2 3">
    <name type="scientific">Enterococcus italicus (strain DSM 15952 / CCUG 50447 / LMG 22039 / TP 1.5)</name>
    <dbReference type="NCBI Taxonomy" id="888064"/>
    <lineage>
        <taxon>Bacteria</taxon>
        <taxon>Bacillati</taxon>
        <taxon>Bacillota</taxon>
        <taxon>Bacilli</taxon>
        <taxon>Lactobacillales</taxon>
        <taxon>Enterococcaceae</taxon>
        <taxon>Enterococcus</taxon>
    </lineage>
</organism>
<feature type="transmembrane region" description="Helical" evidence="1">
    <location>
        <begin position="14"/>
        <end position="33"/>
    </location>
</feature>
<feature type="transmembrane region" description="Helical" evidence="1">
    <location>
        <begin position="74"/>
        <end position="93"/>
    </location>
</feature>
<gene>
    <name evidence="2" type="ORF">HMPREF9088_0030</name>
</gene>
<keyword evidence="1" id="KW-0812">Transmembrane</keyword>
<keyword evidence="3" id="KW-1185">Reference proteome</keyword>
<proteinExistence type="predicted"/>
<protein>
    <submittedName>
        <fullName evidence="2">Uncharacterized protein</fullName>
    </submittedName>
</protein>
<evidence type="ECO:0000256" key="1">
    <source>
        <dbReference type="SAM" id="Phobius"/>
    </source>
</evidence>
<accession>E6LCE0</accession>
<keyword evidence="1" id="KW-1133">Transmembrane helix</keyword>
<sequence>MKDKFRSLTNKRELLYLAYLFIFVSFLMLLLIYEASNHEQIKQITQYIQQAAYQSSKSTITETLNTLTTLLRPFVQIPIVLCGGLFFFTLFLYIRQSQTSSQLTYLSKVKTMLVPLFGIFLFLGFVFLLFQSQIEKQVEQSQFSFIQNHLTSDSFSTKESNLSTKLTVKIPTTIQALAQTNRLTSLKWTKIILFMFMKVLLVTICFIALFVAYFHKKSRLKKHYLPSEHSHPFKHH</sequence>
<dbReference type="EMBL" id="AEPV01000002">
    <property type="protein sequence ID" value="EFU75118.1"/>
    <property type="molecule type" value="Genomic_DNA"/>
</dbReference>
<evidence type="ECO:0000313" key="3">
    <source>
        <dbReference type="Proteomes" id="UP000010296"/>
    </source>
</evidence>
<feature type="transmembrane region" description="Helical" evidence="1">
    <location>
        <begin position="113"/>
        <end position="134"/>
    </location>
</feature>
<evidence type="ECO:0000313" key="2">
    <source>
        <dbReference type="EMBL" id="EFU75118.1"/>
    </source>
</evidence>
<dbReference type="GeneID" id="302706984"/>